<organism evidence="4 5">
    <name type="scientific">Aspergillus calidoustus</name>
    <dbReference type="NCBI Taxonomy" id="454130"/>
    <lineage>
        <taxon>Eukaryota</taxon>
        <taxon>Fungi</taxon>
        <taxon>Dikarya</taxon>
        <taxon>Ascomycota</taxon>
        <taxon>Pezizomycotina</taxon>
        <taxon>Eurotiomycetes</taxon>
        <taxon>Eurotiomycetidae</taxon>
        <taxon>Eurotiales</taxon>
        <taxon>Aspergillaceae</taxon>
        <taxon>Aspergillus</taxon>
        <taxon>Aspergillus subgen. Nidulantes</taxon>
    </lineage>
</organism>
<keyword evidence="3" id="KW-0560">Oxidoreductase</keyword>
<evidence type="ECO:0000256" key="1">
    <source>
        <dbReference type="ARBA" id="ARBA00006484"/>
    </source>
</evidence>
<dbReference type="STRING" id="454130.A0A0U5FS26"/>
<keyword evidence="2" id="KW-0521">NADP</keyword>
<dbReference type="PANTHER" id="PTHR42760">
    <property type="entry name" value="SHORT-CHAIN DEHYDROGENASES/REDUCTASES FAMILY MEMBER"/>
    <property type="match status" value="1"/>
</dbReference>
<dbReference type="OMA" id="VICCIFR"/>
<protein>
    <recommendedName>
        <fullName evidence="6">NAD(P)-binding protein</fullName>
    </recommendedName>
</protein>
<evidence type="ECO:0000313" key="5">
    <source>
        <dbReference type="Proteomes" id="UP000054771"/>
    </source>
</evidence>
<dbReference type="EMBL" id="CDMC01000003">
    <property type="protein sequence ID" value="CEL02115.1"/>
    <property type="molecule type" value="Genomic_DNA"/>
</dbReference>
<dbReference type="AlphaFoldDB" id="A0A0U5FS26"/>
<evidence type="ECO:0008006" key="6">
    <source>
        <dbReference type="Google" id="ProtNLM"/>
    </source>
</evidence>
<evidence type="ECO:0000256" key="3">
    <source>
        <dbReference type="ARBA" id="ARBA00023002"/>
    </source>
</evidence>
<reference evidence="5" key="1">
    <citation type="journal article" date="2016" name="Genome Announc.">
        <title>Draft genome sequences of fungus Aspergillus calidoustus.</title>
        <authorList>
            <person name="Horn F."/>
            <person name="Linde J."/>
            <person name="Mattern D.J."/>
            <person name="Walther G."/>
            <person name="Guthke R."/>
            <person name="Scherlach K."/>
            <person name="Martin K."/>
            <person name="Brakhage A.A."/>
            <person name="Petzke L."/>
            <person name="Valiante V."/>
        </authorList>
    </citation>
    <scope>NUCLEOTIDE SEQUENCE [LARGE SCALE GENOMIC DNA]</scope>
    <source>
        <strain evidence="5">SF006504</strain>
    </source>
</reference>
<evidence type="ECO:0000256" key="2">
    <source>
        <dbReference type="ARBA" id="ARBA00022857"/>
    </source>
</evidence>
<dbReference type="SUPFAM" id="SSF51735">
    <property type="entry name" value="NAD(P)-binding Rossmann-fold domains"/>
    <property type="match status" value="1"/>
</dbReference>
<comment type="similarity">
    <text evidence="1">Belongs to the short-chain dehydrogenases/reductases (SDR) family.</text>
</comment>
<dbReference type="InterPro" id="IPR036291">
    <property type="entry name" value="NAD(P)-bd_dom_sf"/>
</dbReference>
<dbReference type="GO" id="GO:0016616">
    <property type="term" value="F:oxidoreductase activity, acting on the CH-OH group of donors, NAD or NADP as acceptor"/>
    <property type="evidence" value="ECO:0007669"/>
    <property type="project" value="TreeGrafter"/>
</dbReference>
<dbReference type="Proteomes" id="UP000054771">
    <property type="component" value="Unassembled WGS sequence"/>
</dbReference>
<dbReference type="OrthoDB" id="1933717at2759"/>
<keyword evidence="5" id="KW-1185">Reference proteome</keyword>
<name>A0A0U5FS26_ASPCI</name>
<sequence length="268" mass="29757">MADNAGLDPHMIPKVNAFVKKLHRDVYPAVDPRRPDHFQAGKIVVITVICCIFRSGVVRAIAPLDRSANDLAETEELIRKINPVTQACDEIVDRFGVPRVLINNAGALESADTILDSDIESWWETHDVNIKGTLTATQTFLRKVGSTPSRPTTIINLTSDASLGGIPRFSSYSISKMANTKLTPYLQVEHPTITSLCIDPGVVEMSWTDIEALQSPLLLGRDIYELVGAVGIWVASEDKSFLSGRYLSINWDVEELQARRRRFSRRIG</sequence>
<accession>A0A0U5FS26</accession>
<gene>
    <name evidence="4" type="ORF">ASPCAL03287</name>
</gene>
<evidence type="ECO:0000313" key="4">
    <source>
        <dbReference type="EMBL" id="CEL02115.1"/>
    </source>
</evidence>
<dbReference type="PANTHER" id="PTHR42760:SF37">
    <property type="entry name" value="CLAVALDEHYDE DEHYDROGENASE"/>
    <property type="match status" value="1"/>
</dbReference>
<dbReference type="Pfam" id="PF00106">
    <property type="entry name" value="adh_short"/>
    <property type="match status" value="1"/>
</dbReference>
<dbReference type="CDD" id="cd05233">
    <property type="entry name" value="SDR_c"/>
    <property type="match status" value="1"/>
</dbReference>
<dbReference type="InterPro" id="IPR002347">
    <property type="entry name" value="SDR_fam"/>
</dbReference>
<proteinExistence type="inferred from homology"/>
<dbReference type="Gene3D" id="3.40.50.720">
    <property type="entry name" value="NAD(P)-binding Rossmann-like Domain"/>
    <property type="match status" value="1"/>
</dbReference>